<name>A0A2H1WT85_SPOFR</name>
<dbReference type="Pfam" id="PF03803">
    <property type="entry name" value="Scramblase"/>
    <property type="match status" value="1"/>
</dbReference>
<gene>
    <name evidence="4" type="ORF">SFRICE_025307</name>
</gene>
<comment type="similarity">
    <text evidence="1 2">Belongs to the phospholipid scramblase family.</text>
</comment>
<evidence type="ECO:0000256" key="1">
    <source>
        <dbReference type="ARBA" id="ARBA00005350"/>
    </source>
</evidence>
<keyword evidence="2" id="KW-0449">Lipoprotein</keyword>
<organism evidence="4">
    <name type="scientific">Spodoptera frugiperda</name>
    <name type="common">Fall armyworm</name>
    <dbReference type="NCBI Taxonomy" id="7108"/>
    <lineage>
        <taxon>Eukaryota</taxon>
        <taxon>Metazoa</taxon>
        <taxon>Ecdysozoa</taxon>
        <taxon>Arthropoda</taxon>
        <taxon>Hexapoda</taxon>
        <taxon>Insecta</taxon>
        <taxon>Pterygota</taxon>
        <taxon>Neoptera</taxon>
        <taxon>Endopterygota</taxon>
        <taxon>Lepidoptera</taxon>
        <taxon>Glossata</taxon>
        <taxon>Ditrysia</taxon>
        <taxon>Noctuoidea</taxon>
        <taxon>Noctuidae</taxon>
        <taxon>Amphipyrinae</taxon>
        <taxon>Spodoptera</taxon>
    </lineage>
</organism>
<dbReference type="GO" id="GO:0017128">
    <property type="term" value="F:phospholipid scramblase activity"/>
    <property type="evidence" value="ECO:0007669"/>
    <property type="project" value="InterPro"/>
</dbReference>
<reference evidence="4" key="1">
    <citation type="submission" date="2016-07" db="EMBL/GenBank/DDBJ databases">
        <authorList>
            <person name="Bretaudeau A."/>
        </authorList>
    </citation>
    <scope>NUCLEOTIDE SEQUENCE</scope>
    <source>
        <strain evidence="4">Rice</strain>
        <tissue evidence="4">Whole body</tissue>
    </source>
</reference>
<dbReference type="SUPFAM" id="SSF54518">
    <property type="entry name" value="Tubby C-terminal domain-like"/>
    <property type="match status" value="1"/>
</dbReference>
<comment type="function">
    <text evidence="2">May mediate accelerated ATP-independent bidirectional transbilayer migration of phospholipids upon binding calcium ions that results in a loss of phospholipid asymmetry in the plasma membrane.</text>
</comment>
<dbReference type="AlphaFoldDB" id="A0A2H1WT85"/>
<feature type="region of interest" description="Disordered" evidence="3">
    <location>
        <begin position="1"/>
        <end position="55"/>
    </location>
</feature>
<proteinExistence type="inferred from homology"/>
<sequence length="269" mass="30857">MMMQATPIPPQSTFPEVVKPTPETAESHEEPTLTIQEDERGDGSPAPPKDLQSPQVPLLNDLLPLDRLQVTKRLRVRNVLFLRGKKNRFFVKNTDQTLIYTIEEENSSWWVGYFCYGLRPLELRVMNEQGIEVMRVHRPYSCTARMFPCQLQHLQIYSPPEQLIGSVEQQWAVLRPIYKIKNSDGETLFRITGPYVTLSCFRDVHFQIVRPDGTAVGSTCRHWQGLAHALIFAPVSDKFGLNFEQNISVEEKGLLLAAALLMDYMYYDA</sequence>
<evidence type="ECO:0000256" key="2">
    <source>
        <dbReference type="RuleBase" id="RU363116"/>
    </source>
</evidence>
<feature type="compositionally biased region" description="Basic and acidic residues" evidence="3">
    <location>
        <begin position="25"/>
        <end position="42"/>
    </location>
</feature>
<comment type="cofactor">
    <cofactor evidence="2">
        <name>Ca(2+)</name>
        <dbReference type="ChEBI" id="CHEBI:29108"/>
    </cofactor>
</comment>
<evidence type="ECO:0000313" key="4">
    <source>
        <dbReference type="EMBL" id="SOQ56186.1"/>
    </source>
</evidence>
<dbReference type="InterPro" id="IPR025659">
    <property type="entry name" value="Tubby-like_C"/>
</dbReference>
<evidence type="ECO:0000256" key="3">
    <source>
        <dbReference type="SAM" id="MobiDB-lite"/>
    </source>
</evidence>
<dbReference type="PANTHER" id="PTHR23248">
    <property type="entry name" value="PHOSPHOLIPID SCRAMBLASE-RELATED"/>
    <property type="match status" value="1"/>
</dbReference>
<dbReference type="InterPro" id="IPR005552">
    <property type="entry name" value="Scramblase"/>
</dbReference>
<keyword evidence="2" id="KW-0106">Calcium</keyword>
<dbReference type="EMBL" id="ODYU01010837">
    <property type="protein sequence ID" value="SOQ56186.1"/>
    <property type="molecule type" value="Genomic_DNA"/>
</dbReference>
<keyword evidence="2" id="KW-0564">Palmitate</keyword>
<dbReference type="PANTHER" id="PTHR23248:SF4">
    <property type="entry name" value="PHOSPHOLIPID SCRAMBLASE"/>
    <property type="match status" value="1"/>
</dbReference>
<accession>A0A2H1WT85</accession>
<dbReference type="GO" id="GO:0005886">
    <property type="term" value="C:plasma membrane"/>
    <property type="evidence" value="ECO:0007669"/>
    <property type="project" value="TreeGrafter"/>
</dbReference>
<protein>
    <recommendedName>
        <fullName evidence="2">Phospholipid scramblase</fullName>
    </recommendedName>
</protein>